<dbReference type="Proteomes" id="UP000585474">
    <property type="component" value="Unassembled WGS sequence"/>
</dbReference>
<name>A0A7J0DZJ5_9ERIC</name>
<organism evidence="1 2">
    <name type="scientific">Actinidia rufa</name>
    <dbReference type="NCBI Taxonomy" id="165716"/>
    <lineage>
        <taxon>Eukaryota</taxon>
        <taxon>Viridiplantae</taxon>
        <taxon>Streptophyta</taxon>
        <taxon>Embryophyta</taxon>
        <taxon>Tracheophyta</taxon>
        <taxon>Spermatophyta</taxon>
        <taxon>Magnoliopsida</taxon>
        <taxon>eudicotyledons</taxon>
        <taxon>Gunneridae</taxon>
        <taxon>Pentapetalae</taxon>
        <taxon>asterids</taxon>
        <taxon>Ericales</taxon>
        <taxon>Actinidiaceae</taxon>
        <taxon>Actinidia</taxon>
    </lineage>
</organism>
<evidence type="ECO:0000313" key="1">
    <source>
        <dbReference type="EMBL" id="GFS46000.1"/>
    </source>
</evidence>
<sequence length="192" mass="21042">MFLPLLALLVLVQGQDKYWTDAPPNHKDPSYVAWKLEDAQDLHGRPVAHQVTVIPEADVVTISTTTTLAQTSASTAFQSPWVINSSISVHVIGTSSVLSNISPVDRPSLLPLRTDLLLMLLVPDLQTGQKNGGGSDHNGLDYFDADIPTSVALRSSIDPFQLHCQLGHPFLQNLKKMVPAYQYIQSLPCEVY</sequence>
<proteinExistence type="predicted"/>
<comment type="caution">
    <text evidence="1">The sequence shown here is derived from an EMBL/GenBank/DDBJ whole genome shotgun (WGS) entry which is preliminary data.</text>
</comment>
<dbReference type="AlphaFoldDB" id="A0A7J0DZJ5"/>
<accession>A0A7J0DZJ5</accession>
<evidence type="ECO:0000313" key="2">
    <source>
        <dbReference type="Proteomes" id="UP000585474"/>
    </source>
</evidence>
<keyword evidence="2" id="KW-1185">Reference proteome</keyword>
<gene>
    <name evidence="1" type="ORF">Acr_00g0099480</name>
</gene>
<dbReference type="EMBL" id="BJWL01000458">
    <property type="protein sequence ID" value="GFS46000.1"/>
    <property type="molecule type" value="Genomic_DNA"/>
</dbReference>
<reference evidence="2" key="1">
    <citation type="submission" date="2019-07" db="EMBL/GenBank/DDBJ databases">
        <title>De Novo Assembly of kiwifruit Actinidia rufa.</title>
        <authorList>
            <person name="Sugita-Konishi S."/>
            <person name="Sato K."/>
            <person name="Mori E."/>
            <person name="Abe Y."/>
            <person name="Kisaki G."/>
            <person name="Hamano K."/>
            <person name="Suezawa K."/>
            <person name="Otani M."/>
            <person name="Fukuda T."/>
            <person name="Manabe T."/>
            <person name="Gomi K."/>
            <person name="Tabuchi M."/>
            <person name="Akimitsu K."/>
            <person name="Kataoka I."/>
        </authorList>
    </citation>
    <scope>NUCLEOTIDE SEQUENCE [LARGE SCALE GENOMIC DNA]</scope>
    <source>
        <strain evidence="2">cv. Fuchu</strain>
    </source>
</reference>
<protein>
    <recommendedName>
        <fullName evidence="3">GAG-pre-integrase domain-containing protein</fullName>
    </recommendedName>
</protein>
<evidence type="ECO:0008006" key="3">
    <source>
        <dbReference type="Google" id="ProtNLM"/>
    </source>
</evidence>